<dbReference type="Pfam" id="PF22972">
    <property type="entry name" value="EVH1_PP4R3"/>
    <property type="match status" value="1"/>
</dbReference>
<feature type="compositionally biased region" description="Basic and acidic residues" evidence="3">
    <location>
        <begin position="765"/>
        <end position="774"/>
    </location>
</feature>
<dbReference type="AlphaFoldDB" id="A0A9P6RTC5"/>
<dbReference type="Gene3D" id="1.25.10.10">
    <property type="entry name" value="Leucine-rich Repeat Variant"/>
    <property type="match status" value="1"/>
</dbReference>
<organism evidence="6 7">
    <name type="scientific">Dissophora globulifera</name>
    <dbReference type="NCBI Taxonomy" id="979702"/>
    <lineage>
        <taxon>Eukaryota</taxon>
        <taxon>Fungi</taxon>
        <taxon>Fungi incertae sedis</taxon>
        <taxon>Mucoromycota</taxon>
        <taxon>Mortierellomycotina</taxon>
        <taxon>Mortierellomycetes</taxon>
        <taxon>Mortierellales</taxon>
        <taxon>Mortierellaceae</taxon>
        <taxon>Dissophora</taxon>
    </lineage>
</organism>
<evidence type="ECO:0000313" key="7">
    <source>
        <dbReference type="Proteomes" id="UP000738325"/>
    </source>
</evidence>
<feature type="compositionally biased region" description="Polar residues" evidence="3">
    <location>
        <begin position="897"/>
        <end position="916"/>
    </location>
</feature>
<evidence type="ECO:0000259" key="4">
    <source>
        <dbReference type="Pfam" id="PF04802"/>
    </source>
</evidence>
<dbReference type="Pfam" id="PF04802">
    <property type="entry name" value="PP4R3"/>
    <property type="match status" value="2"/>
</dbReference>
<dbReference type="InterPro" id="IPR006887">
    <property type="entry name" value="P4R3-like_central_dom"/>
</dbReference>
<feature type="region of interest" description="Disordered" evidence="3">
    <location>
        <begin position="897"/>
        <end position="986"/>
    </location>
</feature>
<dbReference type="InterPro" id="IPR011993">
    <property type="entry name" value="PH-like_dom_sf"/>
</dbReference>
<sequence length="986" mass="111694">MDDRSEGVLLVHSQDDEHRVLLRSQIKVGEEVYQRQQDTLIVWSDEDIDMALSFQDVDDCTEIWDDISDLQQHYSEDLFTDSADAPGDHTAADYPPLPNPDLSNLKDITDILKAARTDMMEKERLGTFIVLNNYIDKLFPVLETCEDLESLTDLYQLREIILAINESGAGDKKHDYREFLTKRARFKQVVPINDAGVEQRIHHVFRLQFLRDTVLMRFMDDGLFQILGSLIFFNNIDIVNAIHQNRPFLRELFGIIDRAEESMDRKRDVVRFVQQFCATARTTQMSTRIGLYRTLCQCGLFNIFEMALADSERAIKMAGAEIMMSALEHDASLVRGYIVRQADTMHRKQDQPQQPQQQPQKQQDQSQAQSLPQRQQLFDVLLDQFLVEKDAGVMTQISELIRVLLDTNPNLNENCMPAMIDNSTRVDSDADRFLILFYKTYSSKLLSPLLNLDSDETVFDRHLATSCECICNILSFMVRQHSFRSKYLILSAGIIGKLCLLLKNRDQHLRLSALKVFRTCVGMNEDYYSRYFANNDVIKCIFNLLLENGSKNNLVNSVCLEFFDHLRVENNKILLRHVVKTYRDRLAEITYTDTFKKLIDHWERFHLQDQPQIQLQQQRKQHHTVRQQHQGQQELEMNTTLTADALVKQTDVATSVQNHYSNVVEEPVVMPDQTELREDFEGSSRDAFVSDTDNKDVPKLEEENANGEAPEQMLLSDKERSLRNTLTEGAERTGEDLKTKPEARRSRGAPADEERLMSTPVSSSTKRDAEKAEIGQETLSGPVPEKRKRLERAKPLTSESCKRRETVTRTRARTNGSGTSVATGSNSSKSRAEAVALKDGGSRSRSPSPKQTPSPAPLNTNFTSAASSPSAPLSPLSPLPPIPMRTGIIFVKASMDVSGSNSCNSNSREQSTTRQAAMQLKSDLATGLGPQQPNLATVAAAAHTVKRRRDEEDGSSDLNDAKANGRPESRRRLDQPTTALDQPTTA</sequence>
<accession>A0A9P6RTC5</accession>
<feature type="domain" description="Serine/threonine-protein phosphatase 4 regulatory subunit 3-like central" evidence="4">
    <location>
        <begin position="172"/>
        <end position="603"/>
    </location>
</feature>
<dbReference type="GO" id="GO:0006974">
    <property type="term" value="P:DNA damage response"/>
    <property type="evidence" value="ECO:0007669"/>
    <property type="project" value="TreeGrafter"/>
</dbReference>
<evidence type="ECO:0000256" key="3">
    <source>
        <dbReference type="SAM" id="MobiDB-lite"/>
    </source>
</evidence>
<comment type="caution">
    <text evidence="6">The sequence shown here is derived from an EMBL/GenBank/DDBJ whole genome shotgun (WGS) entry which is preliminary data.</text>
</comment>
<feature type="compositionally biased region" description="Basic and acidic residues" evidence="3">
    <location>
        <begin position="729"/>
        <end position="756"/>
    </location>
</feature>
<keyword evidence="7" id="KW-1185">Reference proteome</keyword>
<dbReference type="GO" id="GO:0030289">
    <property type="term" value="C:protein phosphatase 4 complex"/>
    <property type="evidence" value="ECO:0007669"/>
    <property type="project" value="TreeGrafter"/>
</dbReference>
<feature type="region of interest" description="Disordered" evidence="3">
    <location>
        <begin position="344"/>
        <end position="369"/>
    </location>
</feature>
<dbReference type="InterPro" id="IPR051137">
    <property type="entry name" value="PP4R3-like"/>
</dbReference>
<reference evidence="6" key="1">
    <citation type="journal article" date="2020" name="Fungal Divers.">
        <title>Resolving the Mortierellaceae phylogeny through synthesis of multi-gene phylogenetics and phylogenomics.</title>
        <authorList>
            <person name="Vandepol N."/>
            <person name="Liber J."/>
            <person name="Desiro A."/>
            <person name="Na H."/>
            <person name="Kennedy M."/>
            <person name="Barry K."/>
            <person name="Grigoriev I.V."/>
            <person name="Miller A.N."/>
            <person name="O'Donnell K."/>
            <person name="Stajich J.E."/>
            <person name="Bonito G."/>
        </authorList>
    </citation>
    <scope>NUCLEOTIDE SEQUENCE</scope>
    <source>
        <strain evidence="6">REB-010B</strain>
    </source>
</reference>
<evidence type="ECO:0000256" key="2">
    <source>
        <dbReference type="ARBA" id="ARBA00023242"/>
    </source>
</evidence>
<protein>
    <submittedName>
        <fullName evidence="6">Platinum sensitivity protein</fullName>
    </submittedName>
</protein>
<feature type="compositionally biased region" description="Low complexity" evidence="3">
    <location>
        <begin position="351"/>
        <end position="369"/>
    </location>
</feature>
<dbReference type="GO" id="GO:0005654">
    <property type="term" value="C:nucleoplasm"/>
    <property type="evidence" value="ECO:0007669"/>
    <property type="project" value="TreeGrafter"/>
</dbReference>
<dbReference type="OrthoDB" id="27483at2759"/>
<dbReference type="Gene3D" id="2.30.29.30">
    <property type="entry name" value="Pleckstrin-homology domain (PH domain)/Phosphotyrosine-binding domain (PTB)"/>
    <property type="match status" value="1"/>
</dbReference>
<dbReference type="EMBL" id="JAAAIP010000057">
    <property type="protein sequence ID" value="KAG0327382.1"/>
    <property type="molecule type" value="Genomic_DNA"/>
</dbReference>
<feature type="domain" description="Serine/threonine-protein phosphatase 4 regulatory subunit 3-like central" evidence="4">
    <location>
        <begin position="108"/>
        <end position="164"/>
    </location>
</feature>
<feature type="compositionally biased region" description="Basic and acidic residues" evidence="3">
    <location>
        <begin position="692"/>
        <end position="702"/>
    </location>
</feature>
<evidence type="ECO:0000256" key="1">
    <source>
        <dbReference type="ARBA" id="ARBA00004123"/>
    </source>
</evidence>
<dbReference type="Proteomes" id="UP000738325">
    <property type="component" value="Unassembled WGS sequence"/>
</dbReference>
<keyword evidence="2" id="KW-0539">Nucleus</keyword>
<feature type="compositionally biased region" description="Polar residues" evidence="3">
    <location>
        <begin position="975"/>
        <end position="986"/>
    </location>
</feature>
<dbReference type="InterPro" id="IPR011989">
    <property type="entry name" value="ARM-like"/>
</dbReference>
<proteinExistence type="predicted"/>
<feature type="compositionally biased region" description="Low complexity" evidence="3">
    <location>
        <begin position="864"/>
        <end position="874"/>
    </location>
</feature>
<feature type="compositionally biased region" description="Polar residues" evidence="3">
    <location>
        <begin position="815"/>
        <end position="829"/>
    </location>
</feature>
<gene>
    <name evidence="6" type="primary">PSY2_2</name>
    <name evidence="6" type="ORF">BGZ99_007712</name>
</gene>
<name>A0A9P6RTC5_9FUNG</name>
<dbReference type="PANTHER" id="PTHR23318">
    <property type="entry name" value="ATP SYNTHASE GAMMA-RELATED"/>
    <property type="match status" value="1"/>
</dbReference>
<feature type="domain" description="PP4R3 EVH1-like" evidence="5">
    <location>
        <begin position="6"/>
        <end position="72"/>
    </location>
</feature>
<feature type="region of interest" description="Disordered" evidence="3">
    <location>
        <begin position="679"/>
        <end position="884"/>
    </location>
</feature>
<dbReference type="GO" id="GO:0072542">
    <property type="term" value="F:protein phosphatase activator activity"/>
    <property type="evidence" value="ECO:0007669"/>
    <property type="project" value="TreeGrafter"/>
</dbReference>
<dbReference type="InterPro" id="IPR016024">
    <property type="entry name" value="ARM-type_fold"/>
</dbReference>
<dbReference type="SUPFAM" id="SSF48371">
    <property type="entry name" value="ARM repeat"/>
    <property type="match status" value="1"/>
</dbReference>
<feature type="compositionally biased region" description="Basic and acidic residues" evidence="3">
    <location>
        <begin position="959"/>
        <end position="974"/>
    </location>
</feature>
<feature type="region of interest" description="Disordered" evidence="3">
    <location>
        <begin position="80"/>
        <end position="99"/>
    </location>
</feature>
<evidence type="ECO:0000259" key="5">
    <source>
        <dbReference type="Pfam" id="PF22972"/>
    </source>
</evidence>
<comment type="subcellular location">
    <subcellularLocation>
        <location evidence="1">Nucleus</location>
    </subcellularLocation>
</comment>
<dbReference type="PANTHER" id="PTHR23318:SF0">
    <property type="entry name" value="SERINE_THREONINE-PROTEIN PHOSPHATASE 4 REGULATORY SUBUNIT 3"/>
    <property type="match status" value="1"/>
</dbReference>
<evidence type="ECO:0000313" key="6">
    <source>
        <dbReference type="EMBL" id="KAG0327382.1"/>
    </source>
</evidence>
<dbReference type="InterPro" id="IPR055236">
    <property type="entry name" value="EVH1_PP4R3"/>
</dbReference>